<reference evidence="1" key="1">
    <citation type="journal article" date="2015" name="Nature">
        <title>Complex archaea that bridge the gap between prokaryotes and eukaryotes.</title>
        <authorList>
            <person name="Spang A."/>
            <person name="Saw J.H."/>
            <person name="Jorgensen S.L."/>
            <person name="Zaremba-Niedzwiedzka K."/>
            <person name="Martijn J."/>
            <person name="Lind A.E."/>
            <person name="van Eijk R."/>
            <person name="Schleper C."/>
            <person name="Guy L."/>
            <person name="Ettema T.J."/>
        </authorList>
    </citation>
    <scope>NUCLEOTIDE SEQUENCE</scope>
</reference>
<dbReference type="EMBL" id="LAZR01044867">
    <property type="protein sequence ID" value="KKL03588.1"/>
    <property type="molecule type" value="Genomic_DNA"/>
</dbReference>
<feature type="non-terminal residue" evidence="1">
    <location>
        <position position="1"/>
    </location>
</feature>
<proteinExistence type="predicted"/>
<comment type="caution">
    <text evidence="1">The sequence shown here is derived from an EMBL/GenBank/DDBJ whole genome shotgun (WGS) entry which is preliminary data.</text>
</comment>
<sequence>ALHTGYLIKLSKVLKTYGMYYALNSSVI</sequence>
<evidence type="ECO:0000313" key="1">
    <source>
        <dbReference type="EMBL" id="KKL03588.1"/>
    </source>
</evidence>
<name>A0A0F9CUJ0_9ZZZZ</name>
<gene>
    <name evidence="1" type="ORF">LCGC14_2624630</name>
</gene>
<organism evidence="1">
    <name type="scientific">marine sediment metagenome</name>
    <dbReference type="NCBI Taxonomy" id="412755"/>
    <lineage>
        <taxon>unclassified sequences</taxon>
        <taxon>metagenomes</taxon>
        <taxon>ecological metagenomes</taxon>
    </lineage>
</organism>
<accession>A0A0F9CUJ0</accession>
<dbReference type="AlphaFoldDB" id="A0A0F9CUJ0"/>
<protein>
    <submittedName>
        <fullName evidence="1">Uncharacterized protein</fullName>
    </submittedName>
</protein>